<evidence type="ECO:0000313" key="6">
    <source>
        <dbReference type="Proteomes" id="UP000298324"/>
    </source>
</evidence>
<name>A0A4Y7R737_9FIRM</name>
<dbReference type="InterPro" id="IPR036291">
    <property type="entry name" value="NAD(P)-bd_dom_sf"/>
</dbReference>
<dbReference type="GO" id="GO:0004665">
    <property type="term" value="F:prephenate dehydrogenase (NADP+) activity"/>
    <property type="evidence" value="ECO:0007669"/>
    <property type="project" value="InterPro"/>
</dbReference>
<sequence length="291" mass="32116">MNIGIVGLGLIGGSIAKSIKQNTDHKVFGTDIQESVICLAKLMEAIDEVLSDELLPQCDMVIVALYPNDTINYIQAHAGSFKKGSVVCDCCGVKQMVCDALQDPAAKNDFVFIGCHPMAGKEFSGFKHSCTRLFHNASMIMTPYFSATPLGLIEAMKKFWLSLGFSNITLCSPAEHDQMIAYTSQLAHVVSSAYVKSSLAHKHKGFSAGSYQDMTRVAKLHEKMWTELFFENKENLIGELDGLIERLVEYSDALKSGNRGSVEKLLQDGRIMKESIDYSYGMGSFHENSDR</sequence>
<dbReference type="Gene3D" id="1.10.3660.10">
    <property type="entry name" value="6-phosphogluconate dehydrogenase C-terminal like domain"/>
    <property type="match status" value="1"/>
</dbReference>
<accession>A0A4Y7R737</accession>
<evidence type="ECO:0000313" key="5">
    <source>
        <dbReference type="EMBL" id="TEB04657.1"/>
    </source>
</evidence>
<proteinExistence type="inferred from homology"/>
<dbReference type="SUPFAM" id="SSF48179">
    <property type="entry name" value="6-phosphogluconate dehydrogenase C-terminal domain-like"/>
    <property type="match status" value="1"/>
</dbReference>
<keyword evidence="6" id="KW-1185">Reference proteome</keyword>
<dbReference type="GO" id="GO:0006571">
    <property type="term" value="P:tyrosine biosynthetic process"/>
    <property type="evidence" value="ECO:0007669"/>
    <property type="project" value="InterPro"/>
</dbReference>
<dbReference type="Gene3D" id="3.40.50.720">
    <property type="entry name" value="NAD(P)-binding Rossmann-like Domain"/>
    <property type="match status" value="1"/>
</dbReference>
<dbReference type="GO" id="GO:0008977">
    <property type="term" value="F:prephenate dehydrogenase (NAD+) activity"/>
    <property type="evidence" value="ECO:0007669"/>
    <property type="project" value="InterPro"/>
</dbReference>
<dbReference type="PANTHER" id="PTHR21363:SF0">
    <property type="entry name" value="PREPHENATE DEHYDROGENASE [NADP(+)]"/>
    <property type="match status" value="1"/>
</dbReference>
<evidence type="ECO:0000259" key="4">
    <source>
        <dbReference type="PROSITE" id="PS51176"/>
    </source>
</evidence>
<dbReference type="InterPro" id="IPR050812">
    <property type="entry name" value="Preph/Arog_dehydrog"/>
</dbReference>
<evidence type="ECO:0000256" key="1">
    <source>
        <dbReference type="ARBA" id="ARBA00007964"/>
    </source>
</evidence>
<evidence type="ECO:0000256" key="2">
    <source>
        <dbReference type="ARBA" id="ARBA00023002"/>
    </source>
</evidence>
<dbReference type="Proteomes" id="UP000298324">
    <property type="component" value="Unassembled WGS sequence"/>
</dbReference>
<dbReference type="EMBL" id="QFGA01000003">
    <property type="protein sequence ID" value="TEB04657.1"/>
    <property type="molecule type" value="Genomic_DNA"/>
</dbReference>
<comment type="pathway">
    <text evidence="3">Amino-acid biosynthesis.</text>
</comment>
<dbReference type="SUPFAM" id="SSF51735">
    <property type="entry name" value="NAD(P)-binding Rossmann-fold domains"/>
    <property type="match status" value="1"/>
</dbReference>
<dbReference type="AlphaFoldDB" id="A0A4Y7R737"/>
<dbReference type="PANTHER" id="PTHR21363">
    <property type="entry name" value="PREPHENATE DEHYDROGENASE"/>
    <property type="match status" value="1"/>
</dbReference>
<dbReference type="InterPro" id="IPR046825">
    <property type="entry name" value="PDH_C"/>
</dbReference>
<gene>
    <name evidence="5" type="ORF">Psch_03419</name>
</gene>
<organism evidence="5 6">
    <name type="scientific">Pelotomaculum schinkii</name>
    <dbReference type="NCBI Taxonomy" id="78350"/>
    <lineage>
        <taxon>Bacteria</taxon>
        <taxon>Bacillati</taxon>
        <taxon>Bacillota</taxon>
        <taxon>Clostridia</taxon>
        <taxon>Eubacteriales</taxon>
        <taxon>Desulfotomaculaceae</taxon>
        <taxon>Pelotomaculum</taxon>
    </lineage>
</organism>
<dbReference type="InterPro" id="IPR003099">
    <property type="entry name" value="Prephen_DH"/>
</dbReference>
<dbReference type="InterPro" id="IPR008927">
    <property type="entry name" value="6-PGluconate_DH-like_C_sf"/>
</dbReference>
<dbReference type="GO" id="GO:0070403">
    <property type="term" value="F:NAD+ binding"/>
    <property type="evidence" value="ECO:0007669"/>
    <property type="project" value="InterPro"/>
</dbReference>
<comment type="caution">
    <text evidence="5">The sequence shown here is derived from an EMBL/GenBank/DDBJ whole genome shotgun (WGS) entry which is preliminary data.</text>
</comment>
<dbReference type="Pfam" id="PF02153">
    <property type="entry name" value="PDH_N"/>
    <property type="match status" value="1"/>
</dbReference>
<dbReference type="PROSITE" id="PS51176">
    <property type="entry name" value="PDH_ADH"/>
    <property type="match status" value="1"/>
</dbReference>
<dbReference type="RefSeq" id="WP_134217963.1">
    <property type="nucleotide sequence ID" value="NZ_QFGA01000003.1"/>
</dbReference>
<protein>
    <submittedName>
        <fullName evidence="5">Prephenate dehydrogenase</fullName>
    </submittedName>
</protein>
<comment type="similarity">
    <text evidence="1">Belongs to the prephenate/arogenate dehydrogenase family.</text>
</comment>
<dbReference type="InterPro" id="IPR046826">
    <property type="entry name" value="PDH_N"/>
</dbReference>
<keyword evidence="2" id="KW-0560">Oxidoreductase</keyword>
<feature type="domain" description="Prephenate/arogenate dehydrogenase" evidence="4">
    <location>
        <begin position="1"/>
        <end position="284"/>
    </location>
</feature>
<dbReference type="Pfam" id="PF20463">
    <property type="entry name" value="PDH_C"/>
    <property type="match status" value="1"/>
</dbReference>
<reference evidence="5 6" key="1">
    <citation type="journal article" date="2018" name="Environ. Microbiol.">
        <title>Novel energy conservation strategies and behaviour of Pelotomaculum schinkii driving syntrophic propionate catabolism.</title>
        <authorList>
            <person name="Hidalgo-Ahumada C.A.P."/>
            <person name="Nobu M.K."/>
            <person name="Narihiro T."/>
            <person name="Tamaki H."/>
            <person name="Liu W.T."/>
            <person name="Kamagata Y."/>
            <person name="Stams A.J.M."/>
            <person name="Imachi H."/>
            <person name="Sousa D.Z."/>
        </authorList>
    </citation>
    <scope>NUCLEOTIDE SEQUENCE [LARGE SCALE GENOMIC DNA]</scope>
    <source>
        <strain evidence="5 6">HH</strain>
    </source>
</reference>
<evidence type="ECO:0000256" key="3">
    <source>
        <dbReference type="ARBA" id="ARBA00029440"/>
    </source>
</evidence>